<protein>
    <recommendedName>
        <fullName evidence="4">YitT family protein</fullName>
    </recommendedName>
</protein>
<reference evidence="2 3" key="1">
    <citation type="submission" date="2019-03" db="EMBL/GenBank/DDBJ databases">
        <title>Diversity of the mouse oral microbiome.</title>
        <authorList>
            <person name="Joseph S."/>
            <person name="Aduse-Opoku J."/>
            <person name="Curtis M."/>
            <person name="Wade W."/>
            <person name="Hashim A."/>
        </authorList>
    </citation>
    <scope>NUCLEOTIDE SEQUENCE [LARGE SCALE GENOMIC DNA]</scope>
    <source>
        <strain evidence="3">irhom_31</strain>
    </source>
</reference>
<feature type="transmembrane region" description="Helical" evidence="1">
    <location>
        <begin position="189"/>
        <end position="209"/>
    </location>
</feature>
<evidence type="ECO:0000313" key="3">
    <source>
        <dbReference type="Proteomes" id="UP000297951"/>
    </source>
</evidence>
<dbReference type="Pfam" id="PF19700">
    <property type="entry name" value="DUF6198"/>
    <property type="match status" value="1"/>
</dbReference>
<name>A0A4Y9F2U2_9MICC</name>
<dbReference type="PANTHER" id="PTHR40078:SF1">
    <property type="entry name" value="INTEGRAL MEMBRANE PROTEIN"/>
    <property type="match status" value="1"/>
</dbReference>
<keyword evidence="1" id="KW-1133">Transmembrane helix</keyword>
<dbReference type="STRING" id="85336.A7979_11005"/>
<dbReference type="PANTHER" id="PTHR40078">
    <property type="entry name" value="INTEGRAL MEMBRANE PROTEIN-RELATED"/>
    <property type="match status" value="1"/>
</dbReference>
<dbReference type="OrthoDB" id="154912at2"/>
<feature type="transmembrane region" description="Helical" evidence="1">
    <location>
        <begin position="99"/>
        <end position="117"/>
    </location>
</feature>
<evidence type="ECO:0008006" key="4">
    <source>
        <dbReference type="Google" id="ProtNLM"/>
    </source>
</evidence>
<dbReference type="InterPro" id="IPR038750">
    <property type="entry name" value="YczE/YyaS-like"/>
</dbReference>
<feature type="transmembrane region" description="Helical" evidence="1">
    <location>
        <begin position="123"/>
        <end position="143"/>
    </location>
</feature>
<dbReference type="Proteomes" id="UP000297951">
    <property type="component" value="Unassembled WGS sequence"/>
</dbReference>
<sequence length="221" mass="23036">MAQSAPRPLAHLGPLQQLRAGKLALRLPLLVVGLVGFGASCALLVKAGLGALGWDVLTLGLMEITGMSYGALTIITSFVVLLFWLPLKEMPGLGTLANAILVGLSADVAMDIIPGPAGVLTQWVYLAVGILAFSFFDALYLGAQFGSGPRDGLMTGLVRVTGRPIWLVRTVLEVTVVAAGIAMGGHFGVGTLLIAFSVGPLIGWFLPYVTVPLTPRPRPVP</sequence>
<evidence type="ECO:0000313" key="2">
    <source>
        <dbReference type="EMBL" id="TFU21214.1"/>
    </source>
</evidence>
<dbReference type="EMBL" id="SPQC01000037">
    <property type="protein sequence ID" value="TFU21214.1"/>
    <property type="molecule type" value="Genomic_DNA"/>
</dbReference>
<comment type="caution">
    <text evidence="2">The sequence shown here is derived from an EMBL/GenBank/DDBJ whole genome shotgun (WGS) entry which is preliminary data.</text>
</comment>
<dbReference type="RefSeq" id="WP_135013347.1">
    <property type="nucleotide sequence ID" value="NZ_JADGLK010000037.1"/>
</dbReference>
<proteinExistence type="predicted"/>
<feature type="transmembrane region" description="Helical" evidence="1">
    <location>
        <begin position="69"/>
        <end position="87"/>
    </location>
</feature>
<feature type="transmembrane region" description="Helical" evidence="1">
    <location>
        <begin position="27"/>
        <end position="49"/>
    </location>
</feature>
<keyword evidence="1" id="KW-0472">Membrane</keyword>
<dbReference type="AlphaFoldDB" id="A0A4Y9F2U2"/>
<accession>A0A4Y9F2U2</accession>
<gene>
    <name evidence="2" type="ORF">E4U03_09635</name>
</gene>
<feature type="transmembrane region" description="Helical" evidence="1">
    <location>
        <begin position="164"/>
        <end position="183"/>
    </location>
</feature>
<evidence type="ECO:0000256" key="1">
    <source>
        <dbReference type="SAM" id="Phobius"/>
    </source>
</evidence>
<keyword evidence="1" id="KW-0812">Transmembrane</keyword>
<organism evidence="2 3">
    <name type="scientific">Rothia nasimurium</name>
    <dbReference type="NCBI Taxonomy" id="85336"/>
    <lineage>
        <taxon>Bacteria</taxon>
        <taxon>Bacillati</taxon>
        <taxon>Actinomycetota</taxon>
        <taxon>Actinomycetes</taxon>
        <taxon>Micrococcales</taxon>
        <taxon>Micrococcaceae</taxon>
        <taxon>Rothia</taxon>
    </lineage>
</organism>